<dbReference type="AlphaFoldDB" id="A0A4Z0GXP8"/>
<reference evidence="2 3" key="1">
    <citation type="journal article" date="2003" name="Int. J. Syst. Evol. Microbiol.">
        <title>Halobacillus salinus sp. nov., isolated from a salt lake on the coast of the East Sea in Korea.</title>
        <authorList>
            <person name="Yoon J.H."/>
            <person name="Kang K.H."/>
            <person name="Park Y.H."/>
        </authorList>
    </citation>
    <scope>NUCLEOTIDE SEQUENCE [LARGE SCALE GENOMIC DNA]</scope>
    <source>
        <strain evidence="2 3">HSL-3</strain>
    </source>
</reference>
<evidence type="ECO:0000313" key="3">
    <source>
        <dbReference type="Proteomes" id="UP000297982"/>
    </source>
</evidence>
<proteinExistence type="predicted"/>
<dbReference type="EMBL" id="SRJC01000002">
    <property type="protein sequence ID" value="TGB02649.1"/>
    <property type="molecule type" value="Genomic_DNA"/>
</dbReference>
<comment type="caution">
    <text evidence="2">The sequence shown here is derived from an EMBL/GenBank/DDBJ whole genome shotgun (WGS) entry which is preliminary data.</text>
</comment>
<keyword evidence="3" id="KW-1185">Reference proteome</keyword>
<accession>A0A4Z0GXP8</accession>
<name>A0A4Z0GXP8_9BACI</name>
<organism evidence="2 3">
    <name type="scientific">Halobacillus salinus</name>
    <dbReference type="NCBI Taxonomy" id="192814"/>
    <lineage>
        <taxon>Bacteria</taxon>
        <taxon>Bacillati</taxon>
        <taxon>Bacillota</taxon>
        <taxon>Bacilli</taxon>
        <taxon>Bacillales</taxon>
        <taxon>Bacillaceae</taxon>
        <taxon>Halobacillus</taxon>
    </lineage>
</organism>
<gene>
    <name evidence="2" type="ORF">E4663_10830</name>
</gene>
<evidence type="ECO:0000313" key="2">
    <source>
        <dbReference type="EMBL" id="TGB02649.1"/>
    </source>
</evidence>
<protein>
    <submittedName>
        <fullName evidence="2">Uracil-DNA glycosylase</fullName>
    </submittedName>
</protein>
<dbReference type="Proteomes" id="UP000297982">
    <property type="component" value="Unassembled WGS sequence"/>
</dbReference>
<sequence>MKKVNCFKCKHFHTTWNPSFPRACKAYGFKTKEMPSALVLKSTGTECLQFEPKHPDETRKRHQTSSRIDFRL</sequence>
<feature type="region of interest" description="Disordered" evidence="1">
    <location>
        <begin position="51"/>
        <end position="72"/>
    </location>
</feature>
<dbReference type="OrthoDB" id="9807346at2"/>
<evidence type="ECO:0000256" key="1">
    <source>
        <dbReference type="SAM" id="MobiDB-lite"/>
    </source>
</evidence>